<name>A0A7G6U1D6_9BRAD</name>
<organism evidence="2 3">
    <name type="scientific">Tardiphaga robiniae</name>
    <dbReference type="NCBI Taxonomy" id="943830"/>
    <lineage>
        <taxon>Bacteria</taxon>
        <taxon>Pseudomonadati</taxon>
        <taxon>Pseudomonadota</taxon>
        <taxon>Alphaproteobacteria</taxon>
        <taxon>Hyphomicrobiales</taxon>
        <taxon>Nitrobacteraceae</taxon>
        <taxon>Tardiphaga</taxon>
    </lineage>
</organism>
<dbReference type="EMBL" id="CP050292">
    <property type="protein sequence ID" value="QND72818.1"/>
    <property type="molecule type" value="Genomic_DNA"/>
</dbReference>
<dbReference type="Proteomes" id="UP000515291">
    <property type="component" value="Chromosome"/>
</dbReference>
<dbReference type="AlphaFoldDB" id="A0A7G6U1D6"/>
<dbReference type="KEGG" id="trb:HB776_17490"/>
<accession>A0A7G6U1D6</accession>
<dbReference type="SUPFAM" id="SSF53850">
    <property type="entry name" value="Periplasmic binding protein-like II"/>
    <property type="match status" value="1"/>
</dbReference>
<dbReference type="RefSeq" id="WP_184511716.1">
    <property type="nucleotide sequence ID" value="NZ_CP050292.1"/>
</dbReference>
<proteinExistence type="predicted"/>
<gene>
    <name evidence="2" type="ORF">HB776_17490</name>
</gene>
<dbReference type="Pfam" id="PF03466">
    <property type="entry name" value="LysR_substrate"/>
    <property type="match status" value="1"/>
</dbReference>
<protein>
    <recommendedName>
        <fullName evidence="1">LysR substrate-binding domain-containing protein</fullName>
    </recommendedName>
</protein>
<evidence type="ECO:0000313" key="3">
    <source>
        <dbReference type="Proteomes" id="UP000515291"/>
    </source>
</evidence>
<dbReference type="InterPro" id="IPR005119">
    <property type="entry name" value="LysR_subst-bd"/>
</dbReference>
<evidence type="ECO:0000259" key="1">
    <source>
        <dbReference type="Pfam" id="PF03466"/>
    </source>
</evidence>
<sequence>MGMTVGEDSARVAHNDLAFAMDLDDFPAALGGGGMVLSEIHSIYEMTLSWMRAAILPDFLIQQDLNEGRLVPAVRAIALEPRPIVLVWPSHRVNLSRIRTLRECLEQELPGGP</sequence>
<dbReference type="Gene3D" id="3.40.190.290">
    <property type="match status" value="1"/>
</dbReference>
<reference evidence="3" key="1">
    <citation type="journal article" date="2020" name="Mol. Plant Microbe">
        <title>Rhizobial microsymbionts of the narrowly endemic Oxytropis species growing in Kamchatka are characterized by significant genetic diversity and possess a set of genes that are associated with T3SS and T6SS secretion systems and can affect the development of symbiosis.</title>
        <authorList>
            <person name="Safronova V."/>
            <person name="Guro P."/>
            <person name="Sazanova A."/>
            <person name="Kuznetsova I."/>
            <person name="Belimov A."/>
            <person name="Yakubov V."/>
            <person name="Chirak E."/>
            <person name="Afonin A."/>
            <person name="Gogolev Y."/>
            <person name="Andronov E."/>
            <person name="Tikhonovich I."/>
        </authorList>
    </citation>
    <scope>NUCLEOTIDE SEQUENCE [LARGE SCALE GENOMIC DNA]</scope>
    <source>
        <strain evidence="3">581</strain>
    </source>
</reference>
<evidence type="ECO:0000313" key="2">
    <source>
        <dbReference type="EMBL" id="QND72818.1"/>
    </source>
</evidence>
<feature type="domain" description="LysR substrate-binding" evidence="1">
    <location>
        <begin position="34"/>
        <end position="109"/>
    </location>
</feature>